<dbReference type="GO" id="GO:0030170">
    <property type="term" value="F:pyridoxal phosphate binding"/>
    <property type="evidence" value="ECO:0007669"/>
    <property type="project" value="InterPro"/>
</dbReference>
<evidence type="ECO:0000313" key="2">
    <source>
        <dbReference type="EMBL" id="QQC88023.1"/>
    </source>
</evidence>
<dbReference type="PANTHER" id="PTHR14237:SF19">
    <property type="entry name" value="MITOCHONDRIAL AMIDOXIME REDUCING COMPONENT 1"/>
    <property type="match status" value="1"/>
</dbReference>
<feature type="domain" description="MOSC" evidence="1">
    <location>
        <begin position="120"/>
        <end position="273"/>
    </location>
</feature>
<dbReference type="InterPro" id="IPR011037">
    <property type="entry name" value="Pyrv_Knase-like_insert_dom_sf"/>
</dbReference>
<dbReference type="RefSeq" id="WP_198502003.1">
    <property type="nucleotide sequence ID" value="NZ_CP065959.1"/>
</dbReference>
<organism evidence="2 3">
    <name type="scientific">Streptomyces alfalfae</name>
    <dbReference type="NCBI Taxonomy" id="1642299"/>
    <lineage>
        <taxon>Bacteria</taxon>
        <taxon>Bacillati</taxon>
        <taxon>Actinomycetota</taxon>
        <taxon>Actinomycetes</taxon>
        <taxon>Kitasatosporales</taxon>
        <taxon>Streptomycetaceae</taxon>
        <taxon>Streptomyces</taxon>
    </lineage>
</organism>
<dbReference type="InterPro" id="IPR005303">
    <property type="entry name" value="MOCOS_middle"/>
</dbReference>
<evidence type="ECO:0000259" key="1">
    <source>
        <dbReference type="PROSITE" id="PS51340"/>
    </source>
</evidence>
<dbReference type="AlphaFoldDB" id="A0A7T4TWU9"/>
<protein>
    <submittedName>
        <fullName evidence="2">MOSC domain-containing protein</fullName>
    </submittedName>
</protein>
<dbReference type="GO" id="GO:0003824">
    <property type="term" value="F:catalytic activity"/>
    <property type="evidence" value="ECO:0007669"/>
    <property type="project" value="InterPro"/>
</dbReference>
<reference evidence="2 3" key="1">
    <citation type="submission" date="2020-12" db="EMBL/GenBank/DDBJ databases">
        <title>Identification and biosynthesis of polyene macrolides produced by Streptomyces alfalfae Men-myco-93-63.</title>
        <authorList>
            <person name="Liu D."/>
            <person name="Li Y."/>
            <person name="Liu L."/>
            <person name="Han X."/>
            <person name="Shen F."/>
        </authorList>
    </citation>
    <scope>NUCLEOTIDE SEQUENCE [LARGE SCALE GENOMIC DNA]</scope>
    <source>
        <strain evidence="2 3">Men-myco-93-63</strain>
    </source>
</reference>
<dbReference type="GO" id="GO:0030151">
    <property type="term" value="F:molybdenum ion binding"/>
    <property type="evidence" value="ECO:0007669"/>
    <property type="project" value="InterPro"/>
</dbReference>
<dbReference type="Pfam" id="PF03473">
    <property type="entry name" value="MOSC"/>
    <property type="match status" value="1"/>
</dbReference>
<dbReference type="EMBL" id="CP065959">
    <property type="protein sequence ID" value="QQC88023.1"/>
    <property type="molecule type" value="Genomic_DNA"/>
</dbReference>
<sequence>MSNPALRSIHVHPLKAAQGHAQREAVVEPWGLAGDHRWMLVDGDGRFVSQRPYPRMALVAAEPLPGGGVRVSAPGRRTLTAAAPEPRATVRVEIGRDEVDAVPADAAAHAWFSAHLGMDVRLVHLDAPATRRPIDPAYGGDGETVSFADGFPLLLTAASSLDALNSLIAQGDHADEGPLPMNRFRPNVVVDGTPPWAEDDWKRVAIGGVVFRVVKKCGRCVVTTTDQNTGERGKEPLRTLAHHRRFGDQLVFGQNLVPESTGRIRVGDRFDILE</sequence>
<accession>A0A7T4TWU9</accession>
<dbReference type="PANTHER" id="PTHR14237">
    <property type="entry name" value="MOLYBDOPTERIN COFACTOR SULFURASE MOSC"/>
    <property type="match status" value="1"/>
</dbReference>
<name>A0A7T4TWU9_9ACTN</name>
<gene>
    <name evidence="2" type="ORF">I8755_06110</name>
</gene>
<dbReference type="SUPFAM" id="SSF50800">
    <property type="entry name" value="PK beta-barrel domain-like"/>
    <property type="match status" value="1"/>
</dbReference>
<dbReference type="PROSITE" id="PS51340">
    <property type="entry name" value="MOSC"/>
    <property type="match status" value="1"/>
</dbReference>
<dbReference type="Pfam" id="PF03476">
    <property type="entry name" value="MOSC_N"/>
    <property type="match status" value="1"/>
</dbReference>
<proteinExistence type="predicted"/>
<evidence type="ECO:0000313" key="3">
    <source>
        <dbReference type="Proteomes" id="UP000596130"/>
    </source>
</evidence>
<dbReference type="InterPro" id="IPR005302">
    <property type="entry name" value="MoCF_Sase_C"/>
</dbReference>
<dbReference type="Proteomes" id="UP000596130">
    <property type="component" value="Chromosome"/>
</dbReference>
<dbReference type="SUPFAM" id="SSF141673">
    <property type="entry name" value="MOSC N-terminal domain-like"/>
    <property type="match status" value="1"/>
</dbReference>